<proteinExistence type="inferred from homology"/>
<dbReference type="Pfam" id="PF03328">
    <property type="entry name" value="HpcH_HpaI"/>
    <property type="match status" value="1"/>
</dbReference>
<dbReference type="EMBL" id="UINC01080165">
    <property type="protein sequence ID" value="SVC22856.1"/>
    <property type="molecule type" value="Genomic_DNA"/>
</dbReference>
<keyword evidence="2" id="KW-0479">Metal-binding</keyword>
<dbReference type="Gene3D" id="3.20.20.60">
    <property type="entry name" value="Phosphoenolpyruvate-binding domains"/>
    <property type="match status" value="1"/>
</dbReference>
<organism evidence="5">
    <name type="scientific">marine metagenome</name>
    <dbReference type="NCBI Taxonomy" id="408172"/>
    <lineage>
        <taxon>unclassified sequences</taxon>
        <taxon>metagenomes</taxon>
        <taxon>ecological metagenomes</taxon>
    </lineage>
</organism>
<evidence type="ECO:0000256" key="3">
    <source>
        <dbReference type="ARBA" id="ARBA00023239"/>
    </source>
</evidence>
<dbReference type="InterPro" id="IPR040442">
    <property type="entry name" value="Pyrv_kinase-like_dom_sf"/>
</dbReference>
<reference evidence="5" key="1">
    <citation type="submission" date="2018-05" db="EMBL/GenBank/DDBJ databases">
        <authorList>
            <person name="Lanie J.A."/>
            <person name="Ng W.-L."/>
            <person name="Kazmierczak K.M."/>
            <person name="Andrzejewski T.M."/>
            <person name="Davidsen T.M."/>
            <person name="Wayne K.J."/>
            <person name="Tettelin H."/>
            <person name="Glass J.I."/>
            <person name="Rusch D."/>
            <person name="Podicherti R."/>
            <person name="Tsui H.-C.T."/>
            <person name="Winkler M.E."/>
        </authorList>
    </citation>
    <scope>NUCLEOTIDE SEQUENCE</scope>
</reference>
<gene>
    <name evidence="5" type="ORF">METZ01_LOCUS275710</name>
</gene>
<name>A0A382KFL8_9ZZZZ</name>
<comment type="similarity">
    <text evidence="1">Belongs to the HpcH/HpaI aldolase family.</text>
</comment>
<dbReference type="InterPro" id="IPR015813">
    <property type="entry name" value="Pyrv/PenolPyrv_kinase-like_dom"/>
</dbReference>
<dbReference type="PANTHER" id="PTHR30502">
    <property type="entry name" value="2-KETO-3-DEOXY-L-RHAMNONATE ALDOLASE"/>
    <property type="match status" value="1"/>
</dbReference>
<dbReference type="InterPro" id="IPR050251">
    <property type="entry name" value="HpcH-HpaI_aldolase"/>
</dbReference>
<dbReference type="GO" id="GO:0005737">
    <property type="term" value="C:cytoplasm"/>
    <property type="evidence" value="ECO:0007669"/>
    <property type="project" value="TreeGrafter"/>
</dbReference>
<evidence type="ECO:0000256" key="2">
    <source>
        <dbReference type="ARBA" id="ARBA00022723"/>
    </source>
</evidence>
<dbReference type="GO" id="GO:0046872">
    <property type="term" value="F:metal ion binding"/>
    <property type="evidence" value="ECO:0007669"/>
    <property type="project" value="UniProtKB-KW"/>
</dbReference>
<evidence type="ECO:0000259" key="4">
    <source>
        <dbReference type="Pfam" id="PF03328"/>
    </source>
</evidence>
<dbReference type="GO" id="GO:0016832">
    <property type="term" value="F:aldehyde-lyase activity"/>
    <property type="evidence" value="ECO:0007669"/>
    <property type="project" value="TreeGrafter"/>
</dbReference>
<dbReference type="InterPro" id="IPR005000">
    <property type="entry name" value="Aldolase/citrate-lyase_domain"/>
</dbReference>
<keyword evidence="3" id="KW-0456">Lyase</keyword>
<dbReference type="AlphaFoldDB" id="A0A382KFL8"/>
<dbReference type="SUPFAM" id="SSF51621">
    <property type="entry name" value="Phosphoenolpyruvate/pyruvate domain"/>
    <property type="match status" value="1"/>
</dbReference>
<sequence>HTGAELSYESGQSLAKTYADYINVGMEHGVFDMAGLDQFMRGLVENGPTNSGHTTPAVIVEMPVEGSNADVIRANAWQFRQVLARGVHGILLCHAESPEAVKAFVEICRYPFHTIGVGTQLDVGRRGSAGQGSAAPIWGVSADQYLEKADPWPLNPKGELMLGLKIENKRALQNVEMTIRVPGIAFAEWGPGDMGMSFGYRNIPSPYPVEMLEARDRVFIACKAAGVAFLEGASPNDVSDSIDQGVRIFSAGSTGEVADAGRSYTNRSMPV</sequence>
<protein>
    <recommendedName>
        <fullName evidence="4">HpcH/HpaI aldolase/citrate lyase domain-containing protein</fullName>
    </recommendedName>
</protein>
<dbReference type="PANTHER" id="PTHR30502:SF0">
    <property type="entry name" value="PHOSPHOENOLPYRUVATE CARBOXYLASE FAMILY PROTEIN"/>
    <property type="match status" value="1"/>
</dbReference>
<evidence type="ECO:0000313" key="5">
    <source>
        <dbReference type="EMBL" id="SVC22856.1"/>
    </source>
</evidence>
<accession>A0A382KFL8</accession>
<evidence type="ECO:0000256" key="1">
    <source>
        <dbReference type="ARBA" id="ARBA00005568"/>
    </source>
</evidence>
<feature type="domain" description="HpcH/HpaI aldolase/citrate lyase" evidence="4">
    <location>
        <begin position="80"/>
        <end position="257"/>
    </location>
</feature>
<feature type="non-terminal residue" evidence="5">
    <location>
        <position position="1"/>
    </location>
</feature>